<reference evidence="1" key="1">
    <citation type="submission" date="2014-09" db="EMBL/GenBank/DDBJ databases">
        <authorList>
            <person name="Magalhaes I.L.F."/>
            <person name="Oliveira U."/>
            <person name="Santos F.R."/>
            <person name="Vidigal T.H.D.A."/>
            <person name="Brescovit A.D."/>
            <person name="Santos A.J."/>
        </authorList>
    </citation>
    <scope>NUCLEOTIDE SEQUENCE</scope>
    <source>
        <tissue evidence="1">Shoot tissue taken approximately 20 cm above the soil surface</tissue>
    </source>
</reference>
<organism evidence="1">
    <name type="scientific">Arundo donax</name>
    <name type="common">Giant reed</name>
    <name type="synonym">Donax arundinaceus</name>
    <dbReference type="NCBI Taxonomy" id="35708"/>
    <lineage>
        <taxon>Eukaryota</taxon>
        <taxon>Viridiplantae</taxon>
        <taxon>Streptophyta</taxon>
        <taxon>Embryophyta</taxon>
        <taxon>Tracheophyta</taxon>
        <taxon>Spermatophyta</taxon>
        <taxon>Magnoliopsida</taxon>
        <taxon>Liliopsida</taxon>
        <taxon>Poales</taxon>
        <taxon>Poaceae</taxon>
        <taxon>PACMAD clade</taxon>
        <taxon>Arundinoideae</taxon>
        <taxon>Arundineae</taxon>
        <taxon>Arundo</taxon>
    </lineage>
</organism>
<name>A0A0A9DBX0_ARUDO</name>
<dbReference type="EMBL" id="GBRH01214770">
    <property type="protein sequence ID" value="JAD83125.1"/>
    <property type="molecule type" value="Transcribed_RNA"/>
</dbReference>
<reference evidence="1" key="2">
    <citation type="journal article" date="2015" name="Data Brief">
        <title>Shoot transcriptome of the giant reed, Arundo donax.</title>
        <authorList>
            <person name="Barrero R.A."/>
            <person name="Guerrero F.D."/>
            <person name="Moolhuijzen P."/>
            <person name="Goolsby J.A."/>
            <person name="Tidwell J."/>
            <person name="Bellgard S.E."/>
            <person name="Bellgard M.I."/>
        </authorList>
    </citation>
    <scope>NUCLEOTIDE SEQUENCE</scope>
    <source>
        <tissue evidence="1">Shoot tissue taken approximately 20 cm above the soil surface</tissue>
    </source>
</reference>
<proteinExistence type="predicted"/>
<sequence length="52" mass="6021">MMEAREVLKSQRVTGCWHLYLLNTFEQVLLQSLAFLLEIAQFQPGEILAFPP</sequence>
<accession>A0A0A9DBX0</accession>
<evidence type="ECO:0000313" key="1">
    <source>
        <dbReference type="EMBL" id="JAD83125.1"/>
    </source>
</evidence>
<dbReference type="AlphaFoldDB" id="A0A0A9DBX0"/>
<protein>
    <submittedName>
        <fullName evidence="1">Uncharacterized protein</fullName>
    </submittedName>
</protein>